<dbReference type="SUPFAM" id="SSF69065">
    <property type="entry name" value="RNase III domain-like"/>
    <property type="match status" value="1"/>
</dbReference>
<evidence type="ECO:0000256" key="7">
    <source>
        <dbReference type="PROSITE-ProRule" id="PRU00266"/>
    </source>
</evidence>
<dbReference type="GO" id="GO:0030847">
    <property type="term" value="P:termination of RNA polymerase II transcription, exosome-dependent"/>
    <property type="evidence" value="ECO:0007669"/>
    <property type="project" value="EnsemblFungi"/>
</dbReference>
<dbReference type="GO" id="GO:0006364">
    <property type="term" value="P:rRNA processing"/>
    <property type="evidence" value="ECO:0007669"/>
    <property type="project" value="EnsemblFungi"/>
</dbReference>
<reference evidence="10 11" key="1">
    <citation type="journal article" date="2016" name="Proc. Natl. Acad. Sci. U.S.A.">
        <title>Comparative genomics of biotechnologically important yeasts.</title>
        <authorList>
            <person name="Riley R."/>
            <person name="Haridas S."/>
            <person name="Wolfe K.H."/>
            <person name="Lopes M.R."/>
            <person name="Hittinger C.T."/>
            <person name="Goeker M."/>
            <person name="Salamov A.A."/>
            <person name="Wisecaver J.H."/>
            <person name="Long T.M."/>
            <person name="Calvey C.H."/>
            <person name="Aerts A.L."/>
            <person name="Barry K.W."/>
            <person name="Choi C."/>
            <person name="Clum A."/>
            <person name="Coughlan A.Y."/>
            <person name="Deshpande S."/>
            <person name="Douglass A.P."/>
            <person name="Hanson S.J."/>
            <person name="Klenk H.-P."/>
            <person name="LaButti K.M."/>
            <person name="Lapidus A."/>
            <person name="Lindquist E.A."/>
            <person name="Lipzen A.M."/>
            <person name="Meier-Kolthoff J.P."/>
            <person name="Ohm R.A."/>
            <person name="Otillar R.P."/>
            <person name="Pangilinan J.L."/>
            <person name="Peng Y."/>
            <person name="Rokas A."/>
            <person name="Rosa C.A."/>
            <person name="Scheuner C."/>
            <person name="Sibirny A.A."/>
            <person name="Slot J.C."/>
            <person name="Stielow J.B."/>
            <person name="Sun H."/>
            <person name="Kurtzman C.P."/>
            <person name="Blackwell M."/>
            <person name="Grigoriev I.V."/>
            <person name="Jeffries T.W."/>
        </authorList>
    </citation>
    <scope>NUCLEOTIDE SEQUENCE [LARGE SCALE GENOMIC DNA]</scope>
    <source>
        <strain evidence="11">ATCC 58044 / CBS 1984 / NCYC 433 / NRRL Y-366-8</strain>
    </source>
</reference>
<dbReference type="GO" id="GO:0005654">
    <property type="term" value="C:nucleoplasm"/>
    <property type="evidence" value="ECO:0007669"/>
    <property type="project" value="EnsemblFungi"/>
</dbReference>
<dbReference type="PANTHER" id="PTHR11207:SF0">
    <property type="entry name" value="RIBONUCLEASE 3"/>
    <property type="match status" value="1"/>
</dbReference>
<evidence type="ECO:0000313" key="11">
    <source>
        <dbReference type="Proteomes" id="UP000094112"/>
    </source>
</evidence>
<keyword evidence="6 7" id="KW-0694">RNA-binding</keyword>
<dbReference type="GeneID" id="30197893"/>
<evidence type="ECO:0000259" key="8">
    <source>
        <dbReference type="PROSITE" id="PS50137"/>
    </source>
</evidence>
<dbReference type="InterPro" id="IPR036389">
    <property type="entry name" value="RNase_III_sf"/>
</dbReference>
<dbReference type="PROSITE" id="PS50142">
    <property type="entry name" value="RNASE_3_2"/>
    <property type="match status" value="1"/>
</dbReference>
<evidence type="ECO:0000256" key="2">
    <source>
        <dbReference type="ARBA" id="ARBA00012177"/>
    </source>
</evidence>
<dbReference type="FunFam" id="1.10.1520.10:FF:000001">
    <property type="entry name" value="Ribonuclease 3"/>
    <property type="match status" value="1"/>
</dbReference>
<keyword evidence="5" id="KW-0378">Hydrolase</keyword>
<dbReference type="Gene3D" id="1.10.1520.10">
    <property type="entry name" value="Ribonuclease III domain"/>
    <property type="match status" value="1"/>
</dbReference>
<dbReference type="PROSITE" id="PS00517">
    <property type="entry name" value="RNASE_3_1"/>
    <property type="match status" value="1"/>
</dbReference>
<evidence type="ECO:0000256" key="4">
    <source>
        <dbReference type="ARBA" id="ARBA00022759"/>
    </source>
</evidence>
<dbReference type="InterPro" id="IPR000999">
    <property type="entry name" value="RNase_III_dom"/>
</dbReference>
<evidence type="ECO:0000256" key="1">
    <source>
        <dbReference type="ARBA" id="ARBA00000109"/>
    </source>
</evidence>
<dbReference type="Proteomes" id="UP000094112">
    <property type="component" value="Unassembled WGS sequence"/>
</dbReference>
<dbReference type="EMBL" id="KV454209">
    <property type="protein sequence ID" value="ODQ61399.1"/>
    <property type="molecule type" value="Genomic_DNA"/>
</dbReference>
<dbReference type="SMART" id="SM00358">
    <property type="entry name" value="DSRM"/>
    <property type="match status" value="1"/>
</dbReference>
<evidence type="ECO:0000313" key="10">
    <source>
        <dbReference type="EMBL" id="ODQ61399.1"/>
    </source>
</evidence>
<dbReference type="GO" id="GO:0034963">
    <property type="term" value="P:box C/D sno(s)RNA processing"/>
    <property type="evidence" value="ECO:0007669"/>
    <property type="project" value="EnsemblFungi"/>
</dbReference>
<name>A0A1E3P7J6_WICAA</name>
<dbReference type="GO" id="GO:0004525">
    <property type="term" value="F:ribonuclease III activity"/>
    <property type="evidence" value="ECO:0007669"/>
    <property type="project" value="UniProtKB-EC"/>
</dbReference>
<feature type="non-terminal residue" evidence="10">
    <location>
        <position position="1"/>
    </location>
</feature>
<dbReference type="SUPFAM" id="SSF54768">
    <property type="entry name" value="dsRNA-binding domain-like"/>
    <property type="match status" value="1"/>
</dbReference>
<dbReference type="OrthoDB" id="2392202at2759"/>
<dbReference type="Pfam" id="PF00035">
    <property type="entry name" value="dsrm"/>
    <property type="match status" value="1"/>
</dbReference>
<gene>
    <name evidence="10" type="ORF">WICANDRAFT_15473</name>
</gene>
<accession>A0A1E3P7J6</accession>
<dbReference type="GO" id="GO:0034475">
    <property type="term" value="P:U4 snRNA 3'-end processing"/>
    <property type="evidence" value="ECO:0007669"/>
    <property type="project" value="EnsemblFungi"/>
</dbReference>
<dbReference type="GO" id="GO:0060237">
    <property type="term" value="P:regulation of fungal-type cell wall organization"/>
    <property type="evidence" value="ECO:0007669"/>
    <property type="project" value="EnsemblFungi"/>
</dbReference>
<dbReference type="Gene3D" id="3.30.160.20">
    <property type="match status" value="1"/>
</dbReference>
<evidence type="ECO:0000256" key="5">
    <source>
        <dbReference type="ARBA" id="ARBA00022801"/>
    </source>
</evidence>
<sequence length="260" mass="29328">PPLPEIKDPAIRARVFIHKSIIKDKLFLSKREQLHSHNERLEFLGDSVLNNMMTQIAYHRFPDAAEGVLSVLRTKLISNATLMRWSSAYGLDKELKKNTPDETLNNGKMKLYADVFEAYIGGLMTENPANYTVVYDWLKQLAEPILKKNEPKKEQRSEFRPNAKMELYSLIGSASLGLHYDCIHRDTRSVPTTFIVELRTGAGDLLGTGQGENIKIAGTKAAMEALDNKELIEKYSILRANTPRDASKIPSHEMNKNGIS</sequence>
<dbReference type="EC" id="3.1.26.3" evidence="2"/>
<keyword evidence="3" id="KW-0540">Nuclease</keyword>
<dbReference type="GO" id="GO:0034964">
    <property type="term" value="P:box H/ACA sno(s)RNA processing"/>
    <property type="evidence" value="ECO:0007669"/>
    <property type="project" value="EnsemblFungi"/>
</dbReference>
<dbReference type="SMART" id="SM00535">
    <property type="entry name" value="RIBOc"/>
    <property type="match status" value="1"/>
</dbReference>
<evidence type="ECO:0000256" key="3">
    <source>
        <dbReference type="ARBA" id="ARBA00022722"/>
    </source>
</evidence>
<dbReference type="STRING" id="683960.A0A1E3P7J6"/>
<dbReference type="AlphaFoldDB" id="A0A1E3P7J6"/>
<dbReference type="GO" id="GO:0034476">
    <property type="term" value="P:U5 snRNA 3'-end processing"/>
    <property type="evidence" value="ECO:0007669"/>
    <property type="project" value="EnsemblFungi"/>
</dbReference>
<dbReference type="CDD" id="cd00593">
    <property type="entry name" value="RIBOc"/>
    <property type="match status" value="1"/>
</dbReference>
<dbReference type="GO" id="GO:0006325">
    <property type="term" value="P:chromatin organization"/>
    <property type="evidence" value="ECO:0007669"/>
    <property type="project" value="EnsemblFungi"/>
</dbReference>
<dbReference type="PANTHER" id="PTHR11207">
    <property type="entry name" value="RIBONUCLEASE III"/>
    <property type="match status" value="1"/>
</dbReference>
<evidence type="ECO:0000259" key="9">
    <source>
        <dbReference type="PROSITE" id="PS50142"/>
    </source>
</evidence>
<dbReference type="Pfam" id="PF00636">
    <property type="entry name" value="Ribonuclease_3"/>
    <property type="match status" value="1"/>
</dbReference>
<organism evidence="10 11">
    <name type="scientific">Wickerhamomyces anomalus (strain ATCC 58044 / CBS 1984 / NCYC 433 / NRRL Y-366-8)</name>
    <name type="common">Yeast</name>
    <name type="synonym">Hansenula anomala</name>
    <dbReference type="NCBI Taxonomy" id="683960"/>
    <lineage>
        <taxon>Eukaryota</taxon>
        <taxon>Fungi</taxon>
        <taxon>Dikarya</taxon>
        <taxon>Ascomycota</taxon>
        <taxon>Saccharomycotina</taxon>
        <taxon>Saccharomycetes</taxon>
        <taxon>Phaffomycetales</taxon>
        <taxon>Wickerhamomycetaceae</taxon>
        <taxon>Wickerhamomyces</taxon>
    </lineage>
</organism>
<feature type="domain" description="DRBM" evidence="8">
    <location>
        <begin position="162"/>
        <end position="231"/>
    </location>
</feature>
<comment type="catalytic activity">
    <reaction evidence="1">
        <text>Endonucleolytic cleavage to 5'-phosphomonoester.</text>
        <dbReference type="EC" id="3.1.26.3"/>
    </reaction>
</comment>
<feature type="domain" description="RNase III" evidence="9">
    <location>
        <begin position="28"/>
        <end position="128"/>
    </location>
</feature>
<dbReference type="GO" id="GO:0005730">
    <property type="term" value="C:nucleolus"/>
    <property type="evidence" value="ECO:0007669"/>
    <property type="project" value="EnsemblFungi"/>
</dbReference>
<keyword evidence="11" id="KW-1185">Reference proteome</keyword>
<dbReference type="GO" id="GO:0009303">
    <property type="term" value="P:rRNA transcription"/>
    <property type="evidence" value="ECO:0007669"/>
    <property type="project" value="EnsemblFungi"/>
</dbReference>
<evidence type="ECO:0000256" key="6">
    <source>
        <dbReference type="ARBA" id="ARBA00022884"/>
    </source>
</evidence>
<protein>
    <recommendedName>
        <fullName evidence="2">ribonuclease III</fullName>
        <ecNumber evidence="2">3.1.26.3</ecNumber>
    </recommendedName>
</protein>
<dbReference type="GO" id="GO:0003723">
    <property type="term" value="F:RNA binding"/>
    <property type="evidence" value="ECO:0007669"/>
    <property type="project" value="UniProtKB-UniRule"/>
</dbReference>
<feature type="non-terminal residue" evidence="10">
    <location>
        <position position="260"/>
    </location>
</feature>
<proteinExistence type="predicted"/>
<dbReference type="RefSeq" id="XP_019040606.1">
    <property type="nucleotide sequence ID" value="XM_019180647.1"/>
</dbReference>
<dbReference type="PROSITE" id="PS50137">
    <property type="entry name" value="DS_RBD"/>
    <property type="match status" value="1"/>
</dbReference>
<keyword evidence="4" id="KW-0255">Endonuclease</keyword>
<dbReference type="GO" id="GO:0034473">
    <property type="term" value="P:U1 snRNA 3'-end processing"/>
    <property type="evidence" value="ECO:0007669"/>
    <property type="project" value="EnsemblFungi"/>
</dbReference>
<dbReference type="InterPro" id="IPR014720">
    <property type="entry name" value="dsRBD_dom"/>
</dbReference>